<evidence type="ECO:0000313" key="3">
    <source>
        <dbReference type="Proteomes" id="UP000886886"/>
    </source>
</evidence>
<comment type="caution">
    <text evidence="2">The sequence shown here is derived from an EMBL/GenBank/DDBJ whole genome shotgun (WGS) entry which is preliminary data.</text>
</comment>
<gene>
    <name evidence="2" type="ORF">IAB26_12875</name>
</gene>
<evidence type="ECO:0000313" key="2">
    <source>
        <dbReference type="EMBL" id="HIQ97439.1"/>
    </source>
</evidence>
<feature type="region of interest" description="Disordered" evidence="1">
    <location>
        <begin position="123"/>
        <end position="183"/>
    </location>
</feature>
<organism evidence="2 3">
    <name type="scientific">Candidatus Limivivens merdigallinarum</name>
    <dbReference type="NCBI Taxonomy" id="2840859"/>
    <lineage>
        <taxon>Bacteria</taxon>
        <taxon>Bacillati</taxon>
        <taxon>Bacillota</taxon>
        <taxon>Clostridia</taxon>
        <taxon>Lachnospirales</taxon>
        <taxon>Lachnospiraceae</taxon>
        <taxon>Lachnospiraceae incertae sedis</taxon>
        <taxon>Candidatus Limivivens</taxon>
    </lineage>
</organism>
<proteinExistence type="predicted"/>
<evidence type="ECO:0000256" key="1">
    <source>
        <dbReference type="SAM" id="MobiDB-lite"/>
    </source>
</evidence>
<feature type="compositionally biased region" description="Basic and acidic residues" evidence="1">
    <location>
        <begin position="134"/>
        <end position="151"/>
    </location>
</feature>
<dbReference type="Proteomes" id="UP000886886">
    <property type="component" value="Unassembled WGS sequence"/>
</dbReference>
<name>A0A9D0ZX78_9FIRM</name>
<dbReference type="EMBL" id="DVFT01000190">
    <property type="protein sequence ID" value="HIQ97439.1"/>
    <property type="molecule type" value="Genomic_DNA"/>
</dbReference>
<dbReference type="AlphaFoldDB" id="A0A9D0ZX78"/>
<accession>A0A9D0ZX78</accession>
<feature type="compositionally biased region" description="Acidic residues" evidence="1">
    <location>
        <begin position="152"/>
        <end position="163"/>
    </location>
</feature>
<protein>
    <submittedName>
        <fullName evidence="2">Uncharacterized protein</fullName>
    </submittedName>
</protein>
<reference evidence="2" key="1">
    <citation type="submission" date="2020-10" db="EMBL/GenBank/DDBJ databases">
        <authorList>
            <person name="Gilroy R."/>
        </authorList>
    </citation>
    <scope>NUCLEOTIDE SEQUENCE</scope>
    <source>
        <strain evidence="2">ChiSjej3B21-11622</strain>
    </source>
</reference>
<reference evidence="2" key="2">
    <citation type="journal article" date="2021" name="PeerJ">
        <title>Extensive microbial diversity within the chicken gut microbiome revealed by metagenomics and culture.</title>
        <authorList>
            <person name="Gilroy R."/>
            <person name="Ravi A."/>
            <person name="Getino M."/>
            <person name="Pursley I."/>
            <person name="Horton D.L."/>
            <person name="Alikhan N.F."/>
            <person name="Baker D."/>
            <person name="Gharbi K."/>
            <person name="Hall N."/>
            <person name="Watson M."/>
            <person name="Adriaenssens E.M."/>
            <person name="Foster-Nyarko E."/>
            <person name="Jarju S."/>
            <person name="Secka A."/>
            <person name="Antonio M."/>
            <person name="Oren A."/>
            <person name="Chaudhuri R.R."/>
            <person name="La Ragione R."/>
            <person name="Hildebrand F."/>
            <person name="Pallen M.J."/>
        </authorList>
    </citation>
    <scope>NUCLEOTIDE SEQUENCE</scope>
    <source>
        <strain evidence="2">ChiSjej3B21-11622</strain>
    </source>
</reference>
<sequence>MKTVIIAMAEKLPENMTALKEHMSKQDSLYILTESGMVPVSCFRELNSLSCRTDFLTVPEENRMNVIHLLVGLSGKGCDEVYVVGLPGIGKDLKLCIPEGIEIPAVKTGMTCNSLFTAKETSKAPVKRTRRKKAETAGTEKKGKEISKEQETGDIPDNVETDENPGTVENGADIIPMDSGDMNEPELVLDEASEEKPDITHFTELLYAYCGKAADINGREEEIATAVGKCMSDVSLDMMLRMYVQPEIPGLFDVLSQHYKELKAALE</sequence>